<evidence type="ECO:0000259" key="6">
    <source>
        <dbReference type="Pfam" id="PF25771"/>
    </source>
</evidence>
<dbReference type="Pfam" id="PF25771">
    <property type="entry name" value="CC_CEP152-bind"/>
    <property type="match status" value="1"/>
</dbReference>
<keyword evidence="2" id="KW-0963">Cytoplasm</keyword>
<dbReference type="PANTHER" id="PTHR18875">
    <property type="entry name" value="SARCOMA ANTIGEN NY-SAR-24/CYTOSKELETAL PROTEIN SOJO"/>
    <property type="match status" value="1"/>
</dbReference>
<comment type="subcellular location">
    <subcellularLocation>
        <location evidence="1">Cytoplasm</location>
    </subcellularLocation>
</comment>
<gene>
    <name evidence="7" type="ORF">D9C73_008892</name>
</gene>
<dbReference type="AlphaFoldDB" id="A0A4U5UJF9"/>
<feature type="compositionally biased region" description="Basic and acidic residues" evidence="5">
    <location>
        <begin position="96"/>
        <end position="115"/>
    </location>
</feature>
<dbReference type="GO" id="GO:0005737">
    <property type="term" value="C:cytoplasm"/>
    <property type="evidence" value="ECO:0007669"/>
    <property type="project" value="UniProtKB-SubCell"/>
</dbReference>
<reference evidence="7 8" key="1">
    <citation type="submission" date="2019-01" db="EMBL/GenBank/DDBJ databases">
        <title>Genome Assembly of Collichthys lucidus.</title>
        <authorList>
            <person name="Cai M."/>
            <person name="Xiao S."/>
        </authorList>
    </citation>
    <scope>NUCLEOTIDE SEQUENCE [LARGE SCALE GENOMIC DNA]</scope>
    <source>
        <strain evidence="7">JT15FE1705JMU</strain>
        <tissue evidence="7">Muscle</tissue>
    </source>
</reference>
<feature type="domain" description="CEP63/Deup1 CEP152 binding coiled coil" evidence="6">
    <location>
        <begin position="221"/>
        <end position="256"/>
    </location>
</feature>
<dbReference type="GO" id="GO:0098535">
    <property type="term" value="P:de novo centriole assembly involved in multi-ciliated epithelial cell differentiation"/>
    <property type="evidence" value="ECO:0007669"/>
    <property type="project" value="TreeGrafter"/>
</dbReference>
<evidence type="ECO:0000256" key="1">
    <source>
        <dbReference type="ARBA" id="ARBA00004496"/>
    </source>
</evidence>
<feature type="region of interest" description="Disordered" evidence="5">
    <location>
        <begin position="139"/>
        <end position="194"/>
    </location>
</feature>
<sequence>MTQAQLEALQTENQHLKGLLQRLESQSPQRGGATLASLRESYVSSLSSLEQENQQLRQALAEIHVHHEVPKQTCQDRYERARLSHAVTDQPQSPRDSNDDTRHHKRKEEVTKAKLQENNTCSEGEIKRLFKQLHTLSNSSGEHACSQDSRPHSSASSSTSSSSTRLTRRNSVPAQSSNESAAEGQSSGSEDSLISASREKIISSLSPAEPLSASPAGVMVSRFLEEENLRSTELLQRLDTHIQGMREKNTMTVSKYLPSGFRA</sequence>
<dbReference type="STRING" id="240159.A0A4U5UJF9"/>
<evidence type="ECO:0000256" key="4">
    <source>
        <dbReference type="SAM" id="Coils"/>
    </source>
</evidence>
<evidence type="ECO:0000256" key="3">
    <source>
        <dbReference type="ARBA" id="ARBA00023054"/>
    </source>
</evidence>
<dbReference type="GO" id="GO:0007099">
    <property type="term" value="P:centriole replication"/>
    <property type="evidence" value="ECO:0007669"/>
    <property type="project" value="TreeGrafter"/>
</dbReference>
<evidence type="ECO:0000256" key="5">
    <source>
        <dbReference type="SAM" id="MobiDB-lite"/>
    </source>
</evidence>
<keyword evidence="3 4" id="KW-0175">Coiled coil</keyword>
<feature type="compositionally biased region" description="Low complexity" evidence="5">
    <location>
        <begin position="146"/>
        <end position="192"/>
    </location>
</feature>
<organism evidence="7 8">
    <name type="scientific">Collichthys lucidus</name>
    <name type="common">Big head croaker</name>
    <name type="synonym">Sciaena lucida</name>
    <dbReference type="NCBI Taxonomy" id="240159"/>
    <lineage>
        <taxon>Eukaryota</taxon>
        <taxon>Metazoa</taxon>
        <taxon>Chordata</taxon>
        <taxon>Craniata</taxon>
        <taxon>Vertebrata</taxon>
        <taxon>Euteleostomi</taxon>
        <taxon>Actinopterygii</taxon>
        <taxon>Neopterygii</taxon>
        <taxon>Teleostei</taxon>
        <taxon>Neoteleostei</taxon>
        <taxon>Acanthomorphata</taxon>
        <taxon>Eupercaria</taxon>
        <taxon>Sciaenidae</taxon>
        <taxon>Collichthys</taxon>
    </lineage>
</organism>
<dbReference type="EMBL" id="CM014085">
    <property type="protein sequence ID" value="TKS74809.1"/>
    <property type="molecule type" value="Genomic_DNA"/>
</dbReference>
<accession>A0A4U5UJF9</accession>
<evidence type="ECO:0000313" key="8">
    <source>
        <dbReference type="Proteomes" id="UP000298787"/>
    </source>
</evidence>
<evidence type="ECO:0000256" key="2">
    <source>
        <dbReference type="ARBA" id="ARBA00022490"/>
    </source>
</evidence>
<dbReference type="PANTHER" id="PTHR18875:SF3">
    <property type="entry name" value="CENTROSOMAL PROTEIN OF 63 KDA"/>
    <property type="match status" value="1"/>
</dbReference>
<dbReference type="InterPro" id="IPR057656">
    <property type="entry name" value="CEP63/Deup1_CC"/>
</dbReference>
<dbReference type="GO" id="GO:0005814">
    <property type="term" value="C:centriole"/>
    <property type="evidence" value="ECO:0007669"/>
    <property type="project" value="TreeGrafter"/>
</dbReference>
<proteinExistence type="predicted"/>
<evidence type="ECO:0000313" key="7">
    <source>
        <dbReference type="EMBL" id="TKS74809.1"/>
    </source>
</evidence>
<keyword evidence="8" id="KW-1185">Reference proteome</keyword>
<dbReference type="Proteomes" id="UP000298787">
    <property type="component" value="Chromosome 8"/>
</dbReference>
<feature type="coiled-coil region" evidence="4">
    <location>
        <begin position="6"/>
        <end position="66"/>
    </location>
</feature>
<feature type="region of interest" description="Disordered" evidence="5">
    <location>
        <begin position="84"/>
        <end position="119"/>
    </location>
</feature>
<protein>
    <submittedName>
        <fullName evidence="7">Centrosomal protein of 63 kDa</fullName>
    </submittedName>
</protein>
<name>A0A4U5UJF9_COLLU</name>